<evidence type="ECO:0000256" key="6">
    <source>
        <dbReference type="SAM" id="Phobius"/>
    </source>
</evidence>
<evidence type="ECO:0000256" key="3">
    <source>
        <dbReference type="ARBA" id="ARBA00022748"/>
    </source>
</evidence>
<feature type="transmembrane region" description="Helical" evidence="6">
    <location>
        <begin position="780"/>
        <end position="802"/>
    </location>
</feature>
<dbReference type="GO" id="GO:0020037">
    <property type="term" value="F:heme binding"/>
    <property type="evidence" value="ECO:0007669"/>
    <property type="project" value="InterPro"/>
</dbReference>
<organism evidence="9 10">
    <name type="scientific">Halomarinibacterium sedimenti</name>
    <dbReference type="NCBI Taxonomy" id="2857106"/>
    <lineage>
        <taxon>Bacteria</taxon>
        <taxon>Pseudomonadati</taxon>
        <taxon>Bacteroidota</taxon>
        <taxon>Flavobacteriia</taxon>
        <taxon>Flavobacteriales</taxon>
        <taxon>Flavobacteriaceae</taxon>
        <taxon>Halomarinibacterium</taxon>
    </lineage>
</organism>
<proteinExistence type="predicted"/>
<keyword evidence="3" id="KW-0201">Cytochrome c-type biogenesis</keyword>
<evidence type="ECO:0000256" key="4">
    <source>
        <dbReference type="ARBA" id="ARBA00022989"/>
    </source>
</evidence>
<evidence type="ECO:0000313" key="10">
    <source>
        <dbReference type="Proteomes" id="UP001138686"/>
    </source>
</evidence>
<feature type="transmembrane region" description="Helical" evidence="6">
    <location>
        <begin position="921"/>
        <end position="939"/>
    </location>
</feature>
<name>A0A9X1FN38_9FLAO</name>
<reference evidence="9" key="1">
    <citation type="submission" date="2021-07" db="EMBL/GenBank/DDBJ databases">
        <title>Aureisphaera sp. CAU 1614 isolated from sea sediment.</title>
        <authorList>
            <person name="Kim W."/>
        </authorList>
    </citation>
    <scope>NUCLEOTIDE SEQUENCE</scope>
    <source>
        <strain evidence="9">CAU 1614</strain>
    </source>
</reference>
<feature type="transmembrane region" description="Helical" evidence="6">
    <location>
        <begin position="433"/>
        <end position="455"/>
    </location>
</feature>
<feature type="transmembrane region" description="Helical" evidence="6">
    <location>
        <begin position="876"/>
        <end position="901"/>
    </location>
</feature>
<dbReference type="RefSeq" id="WP_219052034.1">
    <property type="nucleotide sequence ID" value="NZ_JAHWDP010000002.1"/>
</dbReference>
<dbReference type="PANTHER" id="PTHR30071">
    <property type="entry name" value="HEME EXPORTER PROTEIN C"/>
    <property type="match status" value="1"/>
</dbReference>
<evidence type="ECO:0000256" key="2">
    <source>
        <dbReference type="ARBA" id="ARBA00022692"/>
    </source>
</evidence>
<keyword evidence="5 6" id="KW-0472">Membrane</keyword>
<dbReference type="Proteomes" id="UP001138686">
    <property type="component" value="Unassembled WGS sequence"/>
</dbReference>
<evidence type="ECO:0000313" key="9">
    <source>
        <dbReference type="EMBL" id="MBW2937615.1"/>
    </source>
</evidence>
<feature type="transmembrane region" description="Helical" evidence="6">
    <location>
        <begin position="1024"/>
        <end position="1044"/>
    </location>
</feature>
<feature type="transmembrane region" description="Helical" evidence="6">
    <location>
        <begin position="959"/>
        <end position="977"/>
    </location>
</feature>
<feature type="transmembrane region" description="Helical" evidence="6">
    <location>
        <begin position="51"/>
        <end position="70"/>
    </location>
</feature>
<keyword evidence="10" id="KW-1185">Reference proteome</keyword>
<accession>A0A9X1FN38</accession>
<dbReference type="InterPro" id="IPR002541">
    <property type="entry name" value="Cyt_c_assembly"/>
</dbReference>
<comment type="caution">
    <text evidence="9">The sequence shown here is derived from an EMBL/GenBank/DDBJ whole genome shotgun (WGS) entry which is preliminary data.</text>
</comment>
<protein>
    <submittedName>
        <fullName evidence="9">Cytochrome c biogenesis protein CcsA</fullName>
    </submittedName>
</protein>
<dbReference type="AlphaFoldDB" id="A0A9X1FN38"/>
<dbReference type="GO" id="GO:0017004">
    <property type="term" value="P:cytochrome complex assembly"/>
    <property type="evidence" value="ECO:0007669"/>
    <property type="project" value="UniProtKB-KW"/>
</dbReference>
<evidence type="ECO:0000256" key="5">
    <source>
        <dbReference type="ARBA" id="ARBA00023136"/>
    </source>
</evidence>
<dbReference type="InterPro" id="IPR007816">
    <property type="entry name" value="ResB-like_domain"/>
</dbReference>
<feature type="transmembrane region" description="Helical" evidence="6">
    <location>
        <begin position="476"/>
        <end position="492"/>
    </location>
</feature>
<feature type="transmembrane region" description="Helical" evidence="6">
    <location>
        <begin position="837"/>
        <end position="856"/>
    </location>
</feature>
<feature type="transmembrane region" description="Helical" evidence="6">
    <location>
        <begin position="749"/>
        <end position="768"/>
    </location>
</feature>
<comment type="subcellular location">
    <subcellularLocation>
        <location evidence="1">Membrane</location>
        <topology evidence="1">Multi-pass membrane protein</topology>
    </subcellularLocation>
</comment>
<dbReference type="GO" id="GO:0005886">
    <property type="term" value="C:plasma membrane"/>
    <property type="evidence" value="ECO:0007669"/>
    <property type="project" value="TreeGrafter"/>
</dbReference>
<feature type="transmembrane region" description="Helical" evidence="6">
    <location>
        <begin position="82"/>
        <end position="102"/>
    </location>
</feature>
<feature type="transmembrane region" description="Helical" evidence="6">
    <location>
        <begin position="814"/>
        <end position="830"/>
    </location>
</feature>
<sequence>MQKKLAAILFSTRLTAILFIVFATAMAVGTFMDQGYERPPSPYAREMIFNAWWFEAIMVFFVINFLGNMFRFRLFRKEKWATLLLHISFILVLVGAFVTRYIGYEGVMHIREGATESTFLSENTYLTTYIDGDYKVDGVQMRRFLDPKLLRLSERLDNNFSINTDYNKQPVTIQFKEFIENAKEDLIPSEEGDEYFKIVEAGDGNRHEHWLKVGEVANIHNLLFAVNNDTSGAINITTTDSTYTIESPFEGTFMRMADQLQGEVLADSVQELQLRSLYQIAGTAFVFPEPVTKGNYGIVKADKADKTGTDALILEVSSNNETKTVNLLGGKGLAPEPVTTEVGGLKVSLAYGSKAYKLPFSITLNDFIADKYPGTEKAYASFKSKITVNNSETDFFDYEIYMNHVLDHQGYRFFQASFDPDEKGTVLSVNHDWWGTWITYIGYFLLYIGLMAILFAPNTRFNDLEKMLNKIKKKKAKLTTILVMLISLTGLSQDSGQHLLQKAEADSVIKANIVSEAHAAKFGRLVIQDNGRMKPINTFASELLRKVSGKNSFEGLNPDQTFLSMTEFPTYWYGIPIIKLDWRNDSIKKILGVPKDAKSISLLDLFDERGNNKIDPYIQEASSKVNPNQFEKDFIKLYEKSYLLNEALGGGILKIFPIPGDSNNKWLSYPELEQAQFKGMDSLYAKNILPLYFDSLRNARKTGDYSRAEEFLESITGFQKRYGSEVLLSEKKVNTEILYNKVDLFNRLYHYYIMFGAFMFIFIIFQIFKERKIFKWLIKLCKISIWALFILMTFGLVARWYISGHAPWSDAYESIIYVSWATVFFGLAFGRKSDLTVAATAFVASMLLWVAHLSWVDPAIANLQPVLDSYWLMIHVAVIVASYGPFTLGMILGAVALLLMLMTTKKNKLKMDLNIKEITTITEMSLTVGLVMLTIGNFLGGQWANESWGRYWGWDPKETWALISIMIYAFVIHARLVPGLRGRWIFNVFAIFAYASIMMTYFGVNFYLTGLHSYASGDVPVTPNFVYYLITFFVLLSVVSYFSYKKYYVKKG</sequence>
<evidence type="ECO:0000259" key="7">
    <source>
        <dbReference type="Pfam" id="PF01578"/>
    </source>
</evidence>
<keyword evidence="4 6" id="KW-1133">Transmembrane helix</keyword>
<feature type="domain" description="Cytochrome c assembly protein" evidence="7">
    <location>
        <begin position="808"/>
        <end position="1012"/>
    </location>
</feature>
<feature type="domain" description="ResB-like" evidence="8">
    <location>
        <begin position="348"/>
        <end position="425"/>
    </location>
</feature>
<feature type="transmembrane region" description="Helical" evidence="6">
    <location>
        <begin position="984"/>
        <end position="1004"/>
    </location>
</feature>
<evidence type="ECO:0000256" key="1">
    <source>
        <dbReference type="ARBA" id="ARBA00004141"/>
    </source>
</evidence>
<dbReference type="EMBL" id="JAHWDP010000002">
    <property type="protein sequence ID" value="MBW2937615.1"/>
    <property type="molecule type" value="Genomic_DNA"/>
</dbReference>
<dbReference type="InterPro" id="IPR045062">
    <property type="entry name" value="Cyt_c_biogenesis_CcsA/CcmC"/>
</dbReference>
<dbReference type="PANTHER" id="PTHR30071:SF1">
    <property type="entry name" value="CYTOCHROME B_B6 PROTEIN-RELATED"/>
    <property type="match status" value="1"/>
</dbReference>
<keyword evidence="2 6" id="KW-0812">Transmembrane</keyword>
<dbReference type="Pfam" id="PF05140">
    <property type="entry name" value="ResB"/>
    <property type="match status" value="1"/>
</dbReference>
<gene>
    <name evidence="9" type="primary">ccsA</name>
    <name evidence="9" type="ORF">KXJ69_05825</name>
</gene>
<evidence type="ECO:0000259" key="8">
    <source>
        <dbReference type="Pfam" id="PF05140"/>
    </source>
</evidence>
<dbReference type="Pfam" id="PF01578">
    <property type="entry name" value="Cytochrom_C_asm"/>
    <property type="match status" value="1"/>
</dbReference>